<evidence type="ECO:0000256" key="1">
    <source>
        <dbReference type="ARBA" id="ARBA00022801"/>
    </source>
</evidence>
<dbReference type="GO" id="GO:0016787">
    <property type="term" value="F:hydrolase activity"/>
    <property type="evidence" value="ECO:0007669"/>
    <property type="project" value="UniProtKB-KW"/>
</dbReference>
<evidence type="ECO:0000313" key="2">
    <source>
        <dbReference type="EMBL" id="SHH07160.1"/>
    </source>
</evidence>
<dbReference type="Gene3D" id="3.20.20.520">
    <property type="entry name" value="Glycosyl hydrolase family 115"/>
    <property type="match status" value="1"/>
</dbReference>
<dbReference type="Proteomes" id="UP000184278">
    <property type="component" value="Unassembled WGS sequence"/>
</dbReference>
<evidence type="ECO:0000313" key="3">
    <source>
        <dbReference type="Proteomes" id="UP000184278"/>
    </source>
</evidence>
<organism evidence="2 3">
    <name type="scientific">Butyrivibrio fibrisolvens DSM 3071</name>
    <dbReference type="NCBI Taxonomy" id="1121131"/>
    <lineage>
        <taxon>Bacteria</taxon>
        <taxon>Bacillati</taxon>
        <taxon>Bacillota</taxon>
        <taxon>Clostridia</taxon>
        <taxon>Lachnospirales</taxon>
        <taxon>Lachnospiraceae</taxon>
        <taxon>Butyrivibrio</taxon>
    </lineage>
</organism>
<proteinExistence type="predicted"/>
<reference evidence="3" key="1">
    <citation type="submission" date="2016-11" db="EMBL/GenBank/DDBJ databases">
        <authorList>
            <person name="Varghese N."/>
            <person name="Submissions S."/>
        </authorList>
    </citation>
    <scope>NUCLEOTIDE SEQUENCE [LARGE SCALE GENOMIC DNA]</scope>
    <source>
        <strain evidence="3">DSM 3071</strain>
    </source>
</reference>
<gene>
    <name evidence="2" type="ORF">SAMN02745229_00149</name>
</gene>
<dbReference type="PANTHER" id="PTHR37842">
    <property type="match status" value="1"/>
</dbReference>
<accession>A0A1M5PZP1</accession>
<dbReference type="InterPro" id="IPR042301">
    <property type="entry name" value="GH115_sf"/>
</dbReference>
<dbReference type="AlphaFoldDB" id="A0A1M5PZP1"/>
<dbReference type="EMBL" id="FQXK01000003">
    <property type="protein sequence ID" value="SHH07160.1"/>
    <property type="molecule type" value="Genomic_DNA"/>
</dbReference>
<dbReference type="OrthoDB" id="8727830at2"/>
<dbReference type="STRING" id="1121131.SAMN02745229_00149"/>
<protein>
    <submittedName>
        <fullName evidence="2">Glycosyl hydrolase family 115</fullName>
    </submittedName>
</protein>
<dbReference type="InterPro" id="IPR029018">
    <property type="entry name" value="Hex-like_dom2"/>
</dbReference>
<dbReference type="SUPFAM" id="SSF55545">
    <property type="entry name" value="beta-N-acetylhexosaminidase-like domain"/>
    <property type="match status" value="1"/>
</dbReference>
<dbReference type="GO" id="GO:0005975">
    <property type="term" value="P:carbohydrate metabolic process"/>
    <property type="evidence" value="ECO:0007669"/>
    <property type="project" value="UniProtKB-ARBA"/>
</dbReference>
<sequence length="674" mass="77627">MIINTNLTIITGKASEPVLHALDHLKRDLSESLTPSPGSKTAPSPLTPNLVLEEENSLEAETYMLSCKDNTLTIKASDDLGFIYGIYEISRRFLGIQPLWFWNDQKIQRRESIEIPEGFTYRSEKPRVRYRGWFINDEVLLATWKVDGSSELPWEMAFEALLRLGGNMTIPGTDKNSRKYRALASRMGLYITHHHAEPLGAEMFIRAYPDLEPSFAKHEDLFIGLWKDAIKEQSDSKVIWNIGFRGQGDKPFWADDPRYDTPKARGELISKIIRMQYDLVKEHNKDAVCCTNLYGEIMALYRDGNLELPEDVIKIWADNGYGKMVSRRQNDDDPRVYALPTESDHGRHGIYYHVSFYDLQAANHMTMMPNAPLFIGKELSDCLSNGAEDFWIINCSNIKPHLYYLDLVARLWQTGNADTEHYTQDYARTYYGTDNAEAVSKLLSQWPEYSLKFGPHEDNRAGEQFANHITRMLATNFVVDRNRPAPHLNWATSATTFRDQIIWYKELVEAAANNYEQYLKQCETTEKALSDTGKELFKDSLLMQVKYMYYGYLGASLACESMLLGLSGEYKKAFYQAGLAREAFLAGDKAQREREHDKWQGFYENDCEADIKQSGFVMEYLMSTLRAIGDGPHYWAWQRDVTDSEEDRKVTLLLSTTNHLKDLELFNLMKQKIC</sequence>
<dbReference type="Pfam" id="PF15979">
    <property type="entry name" value="Glyco_hydro_115"/>
    <property type="match status" value="1"/>
</dbReference>
<dbReference type="Gene3D" id="3.30.379.10">
    <property type="entry name" value="Chitobiase/beta-hexosaminidase domain 2-like"/>
    <property type="match status" value="1"/>
</dbReference>
<dbReference type="PANTHER" id="PTHR37842:SF2">
    <property type="entry name" value="GYLCOSYL HYDROLASE 115 C-TERMINAL DOMAIN-CONTAINING PROTEIN"/>
    <property type="match status" value="1"/>
</dbReference>
<name>A0A1M5PZP1_BUTFI</name>
<keyword evidence="1 2" id="KW-0378">Hydrolase</keyword>
<keyword evidence="3" id="KW-1185">Reference proteome</keyword>
<dbReference type="InterPro" id="IPR031924">
    <property type="entry name" value="GH115"/>
</dbReference>